<gene>
    <name evidence="1" type="ORF">NDU88_002198</name>
</gene>
<evidence type="ECO:0000313" key="1">
    <source>
        <dbReference type="EMBL" id="KAJ1149388.1"/>
    </source>
</evidence>
<protein>
    <submittedName>
        <fullName evidence="1">Uncharacterized protein</fullName>
    </submittedName>
</protein>
<evidence type="ECO:0000313" key="2">
    <source>
        <dbReference type="Proteomes" id="UP001066276"/>
    </source>
</evidence>
<name>A0AAV7REY7_PLEWA</name>
<sequence length="103" mass="11602">MRQGCPISPTILALMPEPLFEHIQANPVITGLETRDGQVEMALLASDILCFLPDPATSLLALMEELELFQRVAGFKMNQHTYEAIRLARNKEESEKILSITYK</sequence>
<dbReference type="PANTHER" id="PTHR31635:SF196">
    <property type="entry name" value="REVERSE TRANSCRIPTASE DOMAIN-CONTAINING PROTEIN-RELATED"/>
    <property type="match status" value="1"/>
</dbReference>
<reference evidence="1" key="1">
    <citation type="journal article" date="2022" name="bioRxiv">
        <title>Sequencing and chromosome-scale assembly of the giantPleurodeles waltlgenome.</title>
        <authorList>
            <person name="Brown T."/>
            <person name="Elewa A."/>
            <person name="Iarovenko S."/>
            <person name="Subramanian E."/>
            <person name="Araus A.J."/>
            <person name="Petzold A."/>
            <person name="Susuki M."/>
            <person name="Suzuki K.-i.T."/>
            <person name="Hayashi T."/>
            <person name="Toyoda A."/>
            <person name="Oliveira C."/>
            <person name="Osipova E."/>
            <person name="Leigh N.D."/>
            <person name="Simon A."/>
            <person name="Yun M.H."/>
        </authorList>
    </citation>
    <scope>NUCLEOTIDE SEQUENCE</scope>
    <source>
        <strain evidence="1">20211129_DDA</strain>
        <tissue evidence="1">Liver</tissue>
    </source>
</reference>
<dbReference type="Proteomes" id="UP001066276">
    <property type="component" value="Chromosome 5"/>
</dbReference>
<dbReference type="AlphaFoldDB" id="A0AAV7REY7"/>
<accession>A0AAV7REY7</accession>
<keyword evidence="2" id="KW-1185">Reference proteome</keyword>
<dbReference type="PANTHER" id="PTHR31635">
    <property type="entry name" value="REVERSE TRANSCRIPTASE DOMAIN-CONTAINING PROTEIN-RELATED"/>
    <property type="match status" value="1"/>
</dbReference>
<organism evidence="1 2">
    <name type="scientific">Pleurodeles waltl</name>
    <name type="common">Iberian ribbed newt</name>
    <dbReference type="NCBI Taxonomy" id="8319"/>
    <lineage>
        <taxon>Eukaryota</taxon>
        <taxon>Metazoa</taxon>
        <taxon>Chordata</taxon>
        <taxon>Craniata</taxon>
        <taxon>Vertebrata</taxon>
        <taxon>Euteleostomi</taxon>
        <taxon>Amphibia</taxon>
        <taxon>Batrachia</taxon>
        <taxon>Caudata</taxon>
        <taxon>Salamandroidea</taxon>
        <taxon>Salamandridae</taxon>
        <taxon>Pleurodelinae</taxon>
        <taxon>Pleurodeles</taxon>
    </lineage>
</organism>
<dbReference type="EMBL" id="JANPWB010000009">
    <property type="protein sequence ID" value="KAJ1149388.1"/>
    <property type="molecule type" value="Genomic_DNA"/>
</dbReference>
<comment type="caution">
    <text evidence="1">The sequence shown here is derived from an EMBL/GenBank/DDBJ whole genome shotgun (WGS) entry which is preliminary data.</text>
</comment>
<proteinExistence type="predicted"/>